<gene>
    <name evidence="1" type="ORF">M6B38_171260</name>
</gene>
<organism evidence="1 2">
    <name type="scientific">Iris pallida</name>
    <name type="common">Sweet iris</name>
    <dbReference type="NCBI Taxonomy" id="29817"/>
    <lineage>
        <taxon>Eukaryota</taxon>
        <taxon>Viridiplantae</taxon>
        <taxon>Streptophyta</taxon>
        <taxon>Embryophyta</taxon>
        <taxon>Tracheophyta</taxon>
        <taxon>Spermatophyta</taxon>
        <taxon>Magnoliopsida</taxon>
        <taxon>Liliopsida</taxon>
        <taxon>Asparagales</taxon>
        <taxon>Iridaceae</taxon>
        <taxon>Iridoideae</taxon>
        <taxon>Irideae</taxon>
        <taxon>Iris</taxon>
    </lineage>
</organism>
<reference evidence="1" key="1">
    <citation type="journal article" date="2023" name="GigaByte">
        <title>Genome assembly of the bearded iris, Iris pallida Lam.</title>
        <authorList>
            <person name="Bruccoleri R.E."/>
            <person name="Oakeley E.J."/>
            <person name="Faust A.M.E."/>
            <person name="Altorfer M."/>
            <person name="Dessus-Babus S."/>
            <person name="Burckhardt D."/>
            <person name="Oertli M."/>
            <person name="Naumann U."/>
            <person name="Petersen F."/>
            <person name="Wong J."/>
        </authorList>
    </citation>
    <scope>NUCLEOTIDE SEQUENCE</scope>
    <source>
        <strain evidence="1">GSM-AAB239-AS_SAM_17_03QT</strain>
    </source>
</reference>
<keyword evidence="2" id="KW-1185">Reference proteome</keyword>
<dbReference type="EMBL" id="JANAVB010033817">
    <property type="protein sequence ID" value="KAJ6807749.1"/>
    <property type="molecule type" value="Genomic_DNA"/>
</dbReference>
<evidence type="ECO:0000313" key="2">
    <source>
        <dbReference type="Proteomes" id="UP001140949"/>
    </source>
</evidence>
<dbReference type="AlphaFoldDB" id="A0AAX6EV63"/>
<reference evidence="1" key="2">
    <citation type="submission" date="2023-04" db="EMBL/GenBank/DDBJ databases">
        <authorList>
            <person name="Bruccoleri R.E."/>
            <person name="Oakeley E.J."/>
            <person name="Faust A.-M."/>
            <person name="Dessus-Babus S."/>
            <person name="Altorfer M."/>
            <person name="Burckhardt D."/>
            <person name="Oertli M."/>
            <person name="Naumann U."/>
            <person name="Petersen F."/>
            <person name="Wong J."/>
        </authorList>
    </citation>
    <scope>NUCLEOTIDE SEQUENCE</scope>
    <source>
        <strain evidence="1">GSM-AAB239-AS_SAM_17_03QT</strain>
        <tissue evidence="1">Leaf</tissue>
    </source>
</reference>
<proteinExistence type="predicted"/>
<evidence type="ECO:0000313" key="1">
    <source>
        <dbReference type="EMBL" id="KAJ6807749.1"/>
    </source>
</evidence>
<sequence>MLSTRRWRVTTRMRCPYCGATQWFRVGSDDENPILARCGRSTTWKSAEQRSPISPSAPIYGPELTLTRRLLWRCSSAQPGSAKNQ</sequence>
<name>A0AAX6EV63_IRIPA</name>
<dbReference type="Proteomes" id="UP001140949">
    <property type="component" value="Unassembled WGS sequence"/>
</dbReference>
<accession>A0AAX6EV63</accession>
<protein>
    <submittedName>
        <fullName evidence="1">Uncharacterized protein</fullName>
    </submittedName>
</protein>
<comment type="caution">
    <text evidence="1">The sequence shown here is derived from an EMBL/GenBank/DDBJ whole genome shotgun (WGS) entry which is preliminary data.</text>
</comment>